<feature type="signal peptide" evidence="3">
    <location>
        <begin position="1"/>
        <end position="24"/>
    </location>
</feature>
<evidence type="ECO:0000313" key="5">
    <source>
        <dbReference type="EMBL" id="MDT0261853.1"/>
    </source>
</evidence>
<comment type="similarity">
    <text evidence="1">Belongs to the glycosyl hydrolase 16 family.</text>
</comment>
<dbReference type="Pfam" id="PF00722">
    <property type="entry name" value="Glyco_hydro_16"/>
    <property type="match status" value="1"/>
</dbReference>
<sequence length="470" mass="50039">MSTAVVGATCLALMTATDSSPAAASTSSPNMVKDPGLATGTSAWTVTGGGALSVVTGHDGGRAVRVLNTTARTLTIALNDKVNTVASTKAGAVYRASAWLQTDSPGVSSAVRLMEYAGSTNRGSALASKWMRSTAWAQVTVNYTAKSSGASLDLNMLTWTLPPHKSFVMSDPSLVVLTVPAPPTSTKPAPAPTAPAPTAPAPTTPAPTTPAPTAPAPTAPAPITPAPVPPISAPVPTGYQLVWSDDFDSIDRSKWNVRNNSWAHNEESIDTSRPENVFVANGALTLRAIKENYSAYGTTRQYTSGYLDTIGRASWQYGRIEMRAKLPAAQGMWPAFWLRDNSGLGELDIMEAVGGMVNHTVQTIHQSTNGDMARSGHEDVLPSDTFSDWHTYAVDREPGSVKWYVDDRLVFSKTVSTLSWLEDAFSEPMNIRLNLQVGGSMPAYYQKPVNGAPLGASDYVIDYVRVYQQR</sequence>
<dbReference type="InterPro" id="IPR013320">
    <property type="entry name" value="ConA-like_dom_sf"/>
</dbReference>
<protein>
    <submittedName>
        <fullName evidence="5">Glycoside hydrolase family 16 protein</fullName>
    </submittedName>
</protein>
<feature type="domain" description="GH16" evidence="4">
    <location>
        <begin position="221"/>
        <end position="470"/>
    </location>
</feature>
<dbReference type="Gene3D" id="2.60.120.260">
    <property type="entry name" value="Galactose-binding domain-like"/>
    <property type="match status" value="1"/>
</dbReference>
<dbReference type="SUPFAM" id="SSF49785">
    <property type="entry name" value="Galactose-binding domain-like"/>
    <property type="match status" value="1"/>
</dbReference>
<dbReference type="PANTHER" id="PTHR10963:SF55">
    <property type="entry name" value="GLYCOSIDE HYDROLASE FAMILY 16 PROTEIN"/>
    <property type="match status" value="1"/>
</dbReference>
<feature type="chain" id="PRO_5045685490" evidence="3">
    <location>
        <begin position="25"/>
        <end position="470"/>
    </location>
</feature>
<name>A0ABU2JAU7_9ACTN</name>
<dbReference type="Proteomes" id="UP001183176">
    <property type="component" value="Unassembled WGS sequence"/>
</dbReference>
<dbReference type="EMBL" id="JAVREH010000011">
    <property type="protein sequence ID" value="MDT0261853.1"/>
    <property type="molecule type" value="Genomic_DNA"/>
</dbReference>
<dbReference type="GO" id="GO:0016787">
    <property type="term" value="F:hydrolase activity"/>
    <property type="evidence" value="ECO:0007669"/>
    <property type="project" value="UniProtKB-KW"/>
</dbReference>
<comment type="caution">
    <text evidence="5">The sequence shown here is derived from an EMBL/GenBank/DDBJ whole genome shotgun (WGS) entry which is preliminary data.</text>
</comment>
<dbReference type="CDD" id="cd08023">
    <property type="entry name" value="GH16_laminarinase_like"/>
    <property type="match status" value="1"/>
</dbReference>
<dbReference type="InterPro" id="IPR050546">
    <property type="entry name" value="Glycosyl_Hydrlase_16"/>
</dbReference>
<dbReference type="Gene3D" id="2.60.120.200">
    <property type="match status" value="1"/>
</dbReference>
<accession>A0ABU2JAU7</accession>
<reference evidence="6" key="1">
    <citation type="submission" date="2023-07" db="EMBL/GenBank/DDBJ databases">
        <title>30 novel species of actinomycetes from the DSMZ collection.</title>
        <authorList>
            <person name="Nouioui I."/>
        </authorList>
    </citation>
    <scope>NUCLEOTIDE SEQUENCE [LARGE SCALE GENOMIC DNA]</scope>
    <source>
        <strain evidence="6">DSM 44399</strain>
    </source>
</reference>
<evidence type="ECO:0000256" key="3">
    <source>
        <dbReference type="SAM" id="SignalP"/>
    </source>
</evidence>
<evidence type="ECO:0000256" key="1">
    <source>
        <dbReference type="ARBA" id="ARBA00006865"/>
    </source>
</evidence>
<dbReference type="SUPFAM" id="SSF49899">
    <property type="entry name" value="Concanavalin A-like lectins/glucanases"/>
    <property type="match status" value="1"/>
</dbReference>
<dbReference type="InterPro" id="IPR000757">
    <property type="entry name" value="Beta-glucanase-like"/>
</dbReference>
<dbReference type="PROSITE" id="PS51762">
    <property type="entry name" value="GH16_2"/>
    <property type="match status" value="1"/>
</dbReference>
<keyword evidence="6" id="KW-1185">Reference proteome</keyword>
<keyword evidence="5" id="KW-0378">Hydrolase</keyword>
<gene>
    <name evidence="5" type="ORF">RM423_10635</name>
</gene>
<organism evidence="5 6">
    <name type="scientific">Jatrophihabitans lederbergiae</name>
    <dbReference type="NCBI Taxonomy" id="3075547"/>
    <lineage>
        <taxon>Bacteria</taxon>
        <taxon>Bacillati</taxon>
        <taxon>Actinomycetota</taxon>
        <taxon>Actinomycetes</taxon>
        <taxon>Jatrophihabitantales</taxon>
        <taxon>Jatrophihabitantaceae</taxon>
        <taxon>Jatrophihabitans</taxon>
    </lineage>
</organism>
<evidence type="ECO:0000259" key="4">
    <source>
        <dbReference type="PROSITE" id="PS51762"/>
    </source>
</evidence>
<dbReference type="RefSeq" id="WP_311423006.1">
    <property type="nucleotide sequence ID" value="NZ_JAVREH010000011.1"/>
</dbReference>
<proteinExistence type="inferred from homology"/>
<dbReference type="PANTHER" id="PTHR10963">
    <property type="entry name" value="GLYCOSYL HYDROLASE-RELATED"/>
    <property type="match status" value="1"/>
</dbReference>
<evidence type="ECO:0000313" key="6">
    <source>
        <dbReference type="Proteomes" id="UP001183176"/>
    </source>
</evidence>
<dbReference type="InterPro" id="IPR008979">
    <property type="entry name" value="Galactose-bd-like_sf"/>
</dbReference>
<evidence type="ECO:0000256" key="2">
    <source>
        <dbReference type="SAM" id="MobiDB-lite"/>
    </source>
</evidence>
<feature type="region of interest" description="Disordered" evidence="2">
    <location>
        <begin position="183"/>
        <end position="227"/>
    </location>
</feature>
<keyword evidence="3" id="KW-0732">Signal</keyword>